<evidence type="ECO:0000313" key="10">
    <source>
        <dbReference type="RefSeq" id="XP_030642284.1"/>
    </source>
</evidence>
<dbReference type="PANTHER" id="PTHR46896:SF2">
    <property type="entry name" value="SENTRIN-SPECIFIC PROTEASE 7"/>
    <property type="match status" value="1"/>
</dbReference>
<name>A0A6J2WD93_CHACN</name>
<reference evidence="9 10" key="1">
    <citation type="submission" date="2025-04" db="UniProtKB">
        <authorList>
            <consortium name="RefSeq"/>
        </authorList>
    </citation>
    <scope>IDENTIFICATION</scope>
</reference>
<feature type="domain" description="Ubiquitin-like protease family profile" evidence="7">
    <location>
        <begin position="739"/>
        <end position="992"/>
    </location>
</feature>
<dbReference type="SUPFAM" id="SSF54001">
    <property type="entry name" value="Cysteine proteinases"/>
    <property type="match status" value="1"/>
</dbReference>
<evidence type="ECO:0000313" key="9">
    <source>
        <dbReference type="RefSeq" id="XP_030642283.1"/>
    </source>
</evidence>
<evidence type="ECO:0000259" key="7">
    <source>
        <dbReference type="PROSITE" id="PS50600"/>
    </source>
</evidence>
<dbReference type="OrthoDB" id="442460at2759"/>
<dbReference type="InterPro" id="IPR003653">
    <property type="entry name" value="Peptidase_C48_C"/>
</dbReference>
<dbReference type="InterPro" id="IPR038765">
    <property type="entry name" value="Papain-like_cys_pep_sf"/>
</dbReference>
<dbReference type="GO" id="GO:0005634">
    <property type="term" value="C:nucleus"/>
    <property type="evidence" value="ECO:0007669"/>
    <property type="project" value="TreeGrafter"/>
</dbReference>
<evidence type="ECO:0000256" key="3">
    <source>
        <dbReference type="ARBA" id="ARBA00022670"/>
    </source>
</evidence>
<dbReference type="RefSeq" id="XP_030642284.1">
    <property type="nucleotide sequence ID" value="XM_030786424.1"/>
</dbReference>
<feature type="compositionally biased region" description="Acidic residues" evidence="6">
    <location>
        <begin position="442"/>
        <end position="451"/>
    </location>
</feature>
<dbReference type="GO" id="GO:0070139">
    <property type="term" value="F:SUMO-specific endopeptidase activity"/>
    <property type="evidence" value="ECO:0007669"/>
    <property type="project" value="TreeGrafter"/>
</dbReference>
<dbReference type="GeneID" id="115822532"/>
<keyword evidence="5" id="KW-0378">Hydrolase</keyword>
<evidence type="ECO:0000256" key="5">
    <source>
        <dbReference type="ARBA" id="ARBA00022801"/>
    </source>
</evidence>
<dbReference type="Proteomes" id="UP000504632">
    <property type="component" value="Chromosome 10"/>
</dbReference>
<dbReference type="GO" id="GO:0005737">
    <property type="term" value="C:cytoplasm"/>
    <property type="evidence" value="ECO:0007669"/>
    <property type="project" value="TreeGrafter"/>
</dbReference>
<dbReference type="GO" id="GO:0006508">
    <property type="term" value="P:proteolysis"/>
    <property type="evidence" value="ECO:0007669"/>
    <property type="project" value="UniProtKB-KW"/>
</dbReference>
<comment type="similarity">
    <text evidence="1">Belongs to the peptidase C48 family.</text>
</comment>
<feature type="region of interest" description="Disordered" evidence="6">
    <location>
        <begin position="362"/>
        <end position="460"/>
    </location>
</feature>
<evidence type="ECO:0000256" key="1">
    <source>
        <dbReference type="ARBA" id="ARBA00005234"/>
    </source>
</evidence>
<dbReference type="RefSeq" id="XP_030642283.1">
    <property type="nucleotide sequence ID" value="XM_030786423.1"/>
</dbReference>
<accession>A0A6J2WD93</accession>
<feature type="compositionally biased region" description="Basic and acidic residues" evidence="6">
    <location>
        <begin position="408"/>
        <end position="417"/>
    </location>
</feature>
<gene>
    <name evidence="9 10" type="primary">senp7</name>
</gene>
<dbReference type="AlphaFoldDB" id="A0A6J2WD93"/>
<sequence length="1053" mass="118851">MEQGNGGISVLPECHGGMAIDRKRALTISPSTELLDNRRTGSPFKIPKSIHSVERESPSRQRKRCAKIHWTQLASNTETVKHHQHSNGIRLSTYDQLNRHQPRVILTDILQTEEGRNYLRRCEDDWQGKNKSNHRDSTPDKHCKQKYSKEHRDRRRNSPAQTKPVHFPSKDLKWTQNKQMVLVSESQTDRVFSEETKSCISKGTDKTKQPNVVKPTVSCSDSQNQSCLPKAISSFQPKQMECQTARDSCPLFLEEKDQHTCETTSLRQTQTDFSGREKATPEQPELVLLADVEDADLVYEVDVRKTPRKRDMTKCVEERDNEEELPELGNEESERNERTGGVCRNGEVLEEIRRTRGSVLRLSSGGTELQMEMGEADGKTPPKRARQQDCADECVPNTGSITAFSSHDTTHPDHSSDNAHNTGLSRRLSTTSSKEPIVVLSSEEEEEEEESRSDPQTQEGIRDTATAELHTHTYVCQTKSLLGTQTHNAEMHTQVSSLVDPALEGSPIMDLPFSTLFMGGVKAKSSGNIKITVDKVSVPLKDSTGAVLTVSLLMSSVRKYSAWEGSLAQGTGLVSQDETLPASVLLLWVSETQARRLHNDLSVIQPGTQPAEGSVCVLLCVSESLCGVQRALLGSIMDIVGLKHGTTELLSPLTHSDSLQQLHDNRDTNLLQLLCPTASTHTSKESEVQPCYTLCHSLMRGSYSVSMVTRPEADWTRYRHRGPARRLIQFPPPPSKGAITVTSEDLECLDSGEFLNDVIIDFYLKYLLVCKAPRECVERSHIFSSFFYKQLTRRDNANEDCSSTPAQHRRHQRVRTWTRHVDIFSKDFLFVPVNQEAHWYLVVICFPGLEKPQFVEWESPELVQSNGGESPGESQAEPEAQEACRPNPTDDISTGNTRSSWSPNPLDCTGQTCRRRTVLRRPCILIMDSLKLSVHERIFKLLREYLQVEWEVKRGGQRDFSPDQMVGSHCKVPLQDNSSDCGLYLLQYAESFLQDPVVHFDLPLRLERWFPRQQVRGKREEIRDLVLHLYRHQQGTLGNEGQEDSTDEGNVVL</sequence>
<feature type="compositionally biased region" description="Basic and acidic residues" evidence="6">
    <location>
        <begin position="126"/>
        <end position="151"/>
    </location>
</feature>
<dbReference type="InterPro" id="IPR051947">
    <property type="entry name" value="Sentrin-specific_protease"/>
</dbReference>
<feature type="compositionally biased region" description="Acidic residues" evidence="6">
    <location>
        <begin position="319"/>
        <end position="331"/>
    </location>
</feature>
<dbReference type="PROSITE" id="PS50600">
    <property type="entry name" value="ULP_PROTEASE"/>
    <property type="match status" value="1"/>
</dbReference>
<feature type="compositionally biased region" description="Polar residues" evidence="6">
    <location>
        <begin position="890"/>
        <end position="903"/>
    </location>
</feature>
<organism evidence="8 9">
    <name type="scientific">Chanos chanos</name>
    <name type="common">Milkfish</name>
    <name type="synonym">Mugil chanos</name>
    <dbReference type="NCBI Taxonomy" id="29144"/>
    <lineage>
        <taxon>Eukaryota</taxon>
        <taxon>Metazoa</taxon>
        <taxon>Chordata</taxon>
        <taxon>Craniata</taxon>
        <taxon>Vertebrata</taxon>
        <taxon>Euteleostomi</taxon>
        <taxon>Actinopterygii</taxon>
        <taxon>Neopterygii</taxon>
        <taxon>Teleostei</taxon>
        <taxon>Ostariophysi</taxon>
        <taxon>Gonorynchiformes</taxon>
        <taxon>Chanidae</taxon>
        <taxon>Chanos</taxon>
    </lineage>
</organism>
<dbReference type="Pfam" id="PF02902">
    <property type="entry name" value="Peptidase_C48"/>
    <property type="match status" value="1"/>
</dbReference>
<dbReference type="GO" id="GO:0016926">
    <property type="term" value="P:protein desumoylation"/>
    <property type="evidence" value="ECO:0007669"/>
    <property type="project" value="TreeGrafter"/>
</dbReference>
<evidence type="ECO:0000313" key="8">
    <source>
        <dbReference type="Proteomes" id="UP000504632"/>
    </source>
</evidence>
<proteinExistence type="inferred from homology"/>
<dbReference type="PANTHER" id="PTHR46896">
    <property type="entry name" value="SENTRIN-SPECIFIC PROTEASE"/>
    <property type="match status" value="1"/>
</dbReference>
<dbReference type="Gene3D" id="3.40.395.10">
    <property type="entry name" value="Adenoviral Proteinase, Chain A"/>
    <property type="match status" value="1"/>
</dbReference>
<feature type="region of interest" description="Disordered" evidence="6">
    <location>
        <begin position="126"/>
        <end position="171"/>
    </location>
</feature>
<evidence type="ECO:0000256" key="2">
    <source>
        <dbReference type="ARBA" id="ARBA00022553"/>
    </source>
</evidence>
<evidence type="ECO:0000256" key="4">
    <source>
        <dbReference type="ARBA" id="ARBA00022786"/>
    </source>
</evidence>
<feature type="region of interest" description="Disordered" evidence="6">
    <location>
        <begin position="314"/>
        <end position="340"/>
    </location>
</feature>
<feature type="compositionally biased region" description="Low complexity" evidence="6">
    <location>
        <begin position="424"/>
        <end position="433"/>
    </location>
</feature>
<keyword evidence="8" id="KW-1185">Reference proteome</keyword>
<keyword evidence="2" id="KW-0597">Phosphoprotein</keyword>
<evidence type="ECO:0000256" key="6">
    <source>
        <dbReference type="SAM" id="MobiDB-lite"/>
    </source>
</evidence>
<keyword evidence="4" id="KW-0833">Ubl conjugation pathway</keyword>
<protein>
    <submittedName>
        <fullName evidence="9 10">Sentrin-specific protease 7 isoform X1</fullName>
    </submittedName>
</protein>
<feature type="region of interest" description="Disordered" evidence="6">
    <location>
        <begin position="863"/>
        <end position="904"/>
    </location>
</feature>
<keyword evidence="3 9" id="KW-0645">Protease</keyword>